<dbReference type="PANTHER" id="PTHR28629">
    <property type="entry name" value="TRIOKINASE/FMN CYCLASE"/>
    <property type="match status" value="1"/>
</dbReference>
<dbReference type="SUPFAM" id="SSF101473">
    <property type="entry name" value="DhaL-like"/>
    <property type="match status" value="1"/>
</dbReference>
<dbReference type="InterPro" id="IPR004007">
    <property type="entry name" value="DhaL_dom"/>
</dbReference>
<reference evidence="4 5" key="1">
    <citation type="submission" date="2020-07" db="EMBL/GenBank/DDBJ databases">
        <title>Sequencing the genomes of 1000 actinobacteria strains.</title>
        <authorList>
            <person name="Klenk H.-P."/>
        </authorList>
    </citation>
    <scope>NUCLEOTIDE SEQUENCE [LARGE SCALE GENOMIC DNA]</scope>
    <source>
        <strain evidence="4 5">DSM 104006</strain>
    </source>
</reference>
<proteinExistence type="predicted"/>
<protein>
    <submittedName>
        <fullName evidence="4">Dihydroxyacetone kinase</fullName>
    </submittedName>
</protein>
<dbReference type="Gene3D" id="1.25.40.340">
    <property type="match status" value="1"/>
</dbReference>
<evidence type="ECO:0000256" key="1">
    <source>
        <dbReference type="ARBA" id="ARBA00022679"/>
    </source>
</evidence>
<evidence type="ECO:0000313" key="5">
    <source>
        <dbReference type="Proteomes" id="UP000549616"/>
    </source>
</evidence>
<evidence type="ECO:0000256" key="2">
    <source>
        <dbReference type="ARBA" id="ARBA00022777"/>
    </source>
</evidence>
<dbReference type="InterPro" id="IPR050861">
    <property type="entry name" value="Dihydroxyacetone_Kinase"/>
</dbReference>
<dbReference type="Pfam" id="PF02734">
    <property type="entry name" value="Dak2"/>
    <property type="match status" value="1"/>
</dbReference>
<comment type="caution">
    <text evidence="4">The sequence shown here is derived from an EMBL/GenBank/DDBJ whole genome shotgun (WGS) entry which is preliminary data.</text>
</comment>
<evidence type="ECO:0000313" key="4">
    <source>
        <dbReference type="EMBL" id="NYI92753.1"/>
    </source>
</evidence>
<organism evidence="4 5">
    <name type="scientific">Amycolatopsis endophytica</name>
    <dbReference type="NCBI Taxonomy" id="860233"/>
    <lineage>
        <taxon>Bacteria</taxon>
        <taxon>Bacillati</taxon>
        <taxon>Actinomycetota</taxon>
        <taxon>Actinomycetes</taxon>
        <taxon>Pseudonocardiales</taxon>
        <taxon>Pseudonocardiaceae</taxon>
        <taxon>Amycolatopsis</taxon>
    </lineage>
</organism>
<dbReference type="PANTHER" id="PTHR28629:SF4">
    <property type="entry name" value="TRIOKINASE_FMN CYCLASE"/>
    <property type="match status" value="1"/>
</dbReference>
<dbReference type="InterPro" id="IPR036117">
    <property type="entry name" value="DhaL_dom_sf"/>
</dbReference>
<accession>A0A853BBJ3</accession>
<keyword evidence="1" id="KW-0808">Transferase</keyword>
<dbReference type="PROSITE" id="PS51480">
    <property type="entry name" value="DHAL"/>
    <property type="match status" value="1"/>
</dbReference>
<dbReference type="SMART" id="SM01120">
    <property type="entry name" value="Dak2"/>
    <property type="match status" value="1"/>
</dbReference>
<keyword evidence="2 4" id="KW-0418">Kinase</keyword>
<dbReference type="GO" id="GO:0019563">
    <property type="term" value="P:glycerol catabolic process"/>
    <property type="evidence" value="ECO:0007669"/>
    <property type="project" value="TreeGrafter"/>
</dbReference>
<feature type="domain" description="DhaL" evidence="3">
    <location>
        <begin position="2"/>
        <end position="200"/>
    </location>
</feature>
<dbReference type="AlphaFoldDB" id="A0A853BBJ3"/>
<dbReference type="Proteomes" id="UP000549616">
    <property type="component" value="Unassembled WGS sequence"/>
</dbReference>
<name>A0A853BBJ3_9PSEU</name>
<dbReference type="EMBL" id="JACCFK010000002">
    <property type="protein sequence ID" value="NYI92753.1"/>
    <property type="molecule type" value="Genomic_DNA"/>
</dbReference>
<keyword evidence="5" id="KW-1185">Reference proteome</keyword>
<gene>
    <name evidence="4" type="ORF">HNR02_006128</name>
</gene>
<sequence>MNATAALLQQALTQLPGHADELRDLDAHLGDGDLGITVSSGADAARAAVAGLPDDATPAALIRAAGAAFGRANPSTFAALVHGAANAAAAALGDAPELGRAEAELVLTEAIASIAKRGRSARGDKTVLDALSASLDALRSAPSDPASALARMIEAARADTERLAANQSQKGRAAWIRERSVGHPDAGSIAYIRFLQALHHAVPAGAAETERRPS</sequence>
<dbReference type="RefSeq" id="WP_179777050.1">
    <property type="nucleotide sequence ID" value="NZ_JACCFK010000002.1"/>
</dbReference>
<dbReference type="GO" id="GO:0005829">
    <property type="term" value="C:cytosol"/>
    <property type="evidence" value="ECO:0007669"/>
    <property type="project" value="TreeGrafter"/>
</dbReference>
<dbReference type="GO" id="GO:0004371">
    <property type="term" value="F:glycerone kinase activity"/>
    <property type="evidence" value="ECO:0007669"/>
    <property type="project" value="InterPro"/>
</dbReference>
<evidence type="ECO:0000259" key="3">
    <source>
        <dbReference type="PROSITE" id="PS51480"/>
    </source>
</evidence>